<dbReference type="Gene3D" id="3.40.50.720">
    <property type="entry name" value="NAD(P)-binding Rossmann-like Domain"/>
    <property type="match status" value="1"/>
</dbReference>
<sequence>MSLRGFYTTAEEALRGADLTGKVAIVTGGNSGLGAETVRVLAGAGADVILCARSVAAGQQVADGIAKAAASKAGGGTPALGKITVVPLDLADLKSVAAFALHPAVASLPAIHLLVLNAGIMGLPTRQETKQGFEAQWGTNHVGHQYLAQLLLPKMQAQGAPARVVALTSVGHNFAKELPLDDLNWERRRYDAWGSYGQSKLSNALFARELARRMEEQGVPIKAYSVHPGFINTPLSRDITGGAPLRLLWRAISAVPGVPGLLGSKTVPQGAATTVFACVAPELEGLSGEYLADCQVGSEVPGVWGRRCCHPSALARDGQLARGLWEKTEAAIAAALAK</sequence>
<dbReference type="PRINTS" id="PR00081">
    <property type="entry name" value="GDHRDH"/>
</dbReference>
<dbReference type="OrthoDB" id="191139at2759"/>
<proteinExistence type="inferred from homology"/>
<evidence type="ECO:0000256" key="2">
    <source>
        <dbReference type="ARBA" id="ARBA00023002"/>
    </source>
</evidence>
<dbReference type="InterPro" id="IPR002347">
    <property type="entry name" value="SDR_fam"/>
</dbReference>
<dbReference type="InterPro" id="IPR036291">
    <property type="entry name" value="NAD(P)-bd_dom_sf"/>
</dbReference>
<dbReference type="EMBL" id="LHPF02000043">
    <property type="protein sequence ID" value="PSC68042.1"/>
    <property type="molecule type" value="Genomic_DNA"/>
</dbReference>
<comment type="similarity">
    <text evidence="1">Belongs to the short-chain dehydrogenases/reductases (SDR) family.</text>
</comment>
<dbReference type="Pfam" id="PF00106">
    <property type="entry name" value="adh_short"/>
    <property type="match status" value="1"/>
</dbReference>
<evidence type="ECO:0000313" key="4">
    <source>
        <dbReference type="Proteomes" id="UP000239649"/>
    </source>
</evidence>
<evidence type="ECO:0000313" key="3">
    <source>
        <dbReference type="EMBL" id="PSC68042.1"/>
    </source>
</evidence>
<dbReference type="PANTHER" id="PTHR24320:SF148">
    <property type="entry name" value="NAD(P)-BINDING ROSSMANN-FOLD SUPERFAMILY PROTEIN"/>
    <property type="match status" value="1"/>
</dbReference>
<keyword evidence="2" id="KW-0560">Oxidoreductase</keyword>
<dbReference type="PANTHER" id="PTHR24320">
    <property type="entry name" value="RETINOL DEHYDROGENASE"/>
    <property type="match status" value="1"/>
</dbReference>
<comment type="caution">
    <text evidence="3">The sequence shown here is derived from an EMBL/GenBank/DDBJ whole genome shotgun (WGS) entry which is preliminary data.</text>
</comment>
<name>A0A2P6V1T1_9CHLO</name>
<dbReference type="SUPFAM" id="SSF51735">
    <property type="entry name" value="NAD(P)-binding Rossmann-fold domains"/>
    <property type="match status" value="1"/>
</dbReference>
<evidence type="ECO:0000256" key="1">
    <source>
        <dbReference type="ARBA" id="ARBA00006484"/>
    </source>
</evidence>
<dbReference type="GO" id="GO:0016491">
    <property type="term" value="F:oxidoreductase activity"/>
    <property type="evidence" value="ECO:0007669"/>
    <property type="project" value="UniProtKB-KW"/>
</dbReference>
<protein>
    <submittedName>
        <fullName evidence="3">Short-chain dehydrogenase reductase SDR</fullName>
    </submittedName>
</protein>
<dbReference type="STRING" id="554055.A0A2P6V1T1"/>
<organism evidence="3 4">
    <name type="scientific">Micractinium conductrix</name>
    <dbReference type="NCBI Taxonomy" id="554055"/>
    <lineage>
        <taxon>Eukaryota</taxon>
        <taxon>Viridiplantae</taxon>
        <taxon>Chlorophyta</taxon>
        <taxon>core chlorophytes</taxon>
        <taxon>Trebouxiophyceae</taxon>
        <taxon>Chlorellales</taxon>
        <taxon>Chlorellaceae</taxon>
        <taxon>Chlorella clade</taxon>
        <taxon>Micractinium</taxon>
    </lineage>
</organism>
<dbReference type="Proteomes" id="UP000239649">
    <property type="component" value="Unassembled WGS sequence"/>
</dbReference>
<gene>
    <name evidence="3" type="ORF">C2E20_8341</name>
</gene>
<accession>A0A2P6V1T1</accession>
<keyword evidence="4" id="KW-1185">Reference proteome</keyword>
<reference evidence="3 4" key="1">
    <citation type="journal article" date="2018" name="Plant J.">
        <title>Genome sequences of Chlorella sorokiniana UTEX 1602 and Micractinium conductrix SAG 241.80: implications to maltose excretion by a green alga.</title>
        <authorList>
            <person name="Arriola M.B."/>
            <person name="Velmurugan N."/>
            <person name="Zhang Y."/>
            <person name="Plunkett M.H."/>
            <person name="Hondzo H."/>
            <person name="Barney B.M."/>
        </authorList>
    </citation>
    <scope>NUCLEOTIDE SEQUENCE [LARGE SCALE GENOMIC DNA]</scope>
    <source>
        <strain evidence="3 4">SAG 241.80</strain>
    </source>
</reference>
<dbReference type="AlphaFoldDB" id="A0A2P6V1T1"/>